<keyword evidence="5 13" id="KW-0227">DNA damage</keyword>
<keyword evidence="9 13" id="KW-0234">DNA repair</keyword>
<dbReference type="Pfam" id="PF02151">
    <property type="entry name" value="UVR"/>
    <property type="match status" value="1"/>
</dbReference>
<protein>
    <recommendedName>
        <fullName evidence="12 13">UvrABC system protein B</fullName>
        <shortName evidence="13">Protein UvrB</shortName>
    </recommendedName>
    <alternativeName>
        <fullName evidence="13">Excinuclease ABC subunit B</fullName>
    </alternativeName>
</protein>
<dbReference type="EMBL" id="JACCCV010000002">
    <property type="protein sequence ID" value="NYF52228.1"/>
    <property type="molecule type" value="Genomic_DNA"/>
</dbReference>
<evidence type="ECO:0000256" key="4">
    <source>
        <dbReference type="ARBA" id="ARBA00022741"/>
    </source>
</evidence>
<dbReference type="InterPro" id="IPR041471">
    <property type="entry name" value="UvrB_inter"/>
</dbReference>
<accession>A0A7Y9T2Y3</accession>
<dbReference type="InterPro" id="IPR024759">
    <property type="entry name" value="UvrB_YAD/RRR_dom"/>
</dbReference>
<evidence type="ECO:0000256" key="12">
    <source>
        <dbReference type="ARBA" id="ARBA00029504"/>
    </source>
</evidence>
<dbReference type="InterPro" id="IPR014001">
    <property type="entry name" value="Helicase_ATP-bd"/>
</dbReference>
<comment type="caution">
    <text evidence="18">The sequence shown here is derived from an EMBL/GenBank/DDBJ whole genome shotgun (WGS) entry which is preliminary data.</text>
</comment>
<feature type="domain" description="Helicase C-terminal" evidence="17">
    <location>
        <begin position="428"/>
        <end position="581"/>
    </location>
</feature>
<evidence type="ECO:0000256" key="13">
    <source>
        <dbReference type="HAMAP-Rule" id="MF_00204"/>
    </source>
</evidence>
<evidence type="ECO:0000313" key="18">
    <source>
        <dbReference type="EMBL" id="NYF52228.1"/>
    </source>
</evidence>
<dbReference type="GO" id="GO:0003677">
    <property type="term" value="F:DNA binding"/>
    <property type="evidence" value="ECO:0007669"/>
    <property type="project" value="UniProtKB-UniRule"/>
</dbReference>
<keyword evidence="6 13" id="KW-0228">DNA excision</keyword>
<dbReference type="PANTHER" id="PTHR24029">
    <property type="entry name" value="UVRABC SYSTEM PROTEIN B"/>
    <property type="match status" value="1"/>
</dbReference>
<evidence type="ECO:0000259" key="16">
    <source>
        <dbReference type="PROSITE" id="PS51192"/>
    </source>
</evidence>
<comment type="function">
    <text evidence="13">The UvrABC repair system catalyzes the recognition and processing of DNA lesions. A damage recognition complex composed of 2 UvrA and 2 UvrB subunits scans DNA for abnormalities. Upon binding of the UvrA(2)B(2) complex to a putative damaged site, the DNA wraps around one UvrB monomer. DNA wrap is dependent on ATP binding by UvrB and probably causes local melting of the DNA helix, facilitating insertion of UvrB beta-hairpin between the DNA strands. Then UvrB probes one DNA strand for the presence of a lesion. If a lesion is found the UvrA subunits dissociate and the UvrB-DNA preincision complex is formed. This complex is subsequently bound by UvrC and the second UvrB is released. If no lesion is found, the DNA wraps around the other UvrB subunit that will check the other stand for damage.</text>
</comment>
<dbReference type="Gene3D" id="3.40.50.300">
    <property type="entry name" value="P-loop containing nucleotide triphosphate hydrolases"/>
    <property type="match status" value="3"/>
</dbReference>
<dbReference type="Pfam" id="PF04851">
    <property type="entry name" value="ResIII"/>
    <property type="match status" value="1"/>
</dbReference>
<dbReference type="InterPro" id="IPR001650">
    <property type="entry name" value="Helicase_C-like"/>
</dbReference>
<dbReference type="GO" id="GO:0009432">
    <property type="term" value="P:SOS response"/>
    <property type="evidence" value="ECO:0007669"/>
    <property type="project" value="UniProtKB-UniRule"/>
</dbReference>
<keyword evidence="8 13" id="KW-0267">Excision nuclease</keyword>
<dbReference type="GO" id="GO:0006289">
    <property type="term" value="P:nucleotide-excision repair"/>
    <property type="evidence" value="ECO:0007669"/>
    <property type="project" value="UniProtKB-UniRule"/>
</dbReference>
<evidence type="ECO:0000259" key="15">
    <source>
        <dbReference type="PROSITE" id="PS50151"/>
    </source>
</evidence>
<evidence type="ECO:0000256" key="1">
    <source>
        <dbReference type="ARBA" id="ARBA00004496"/>
    </source>
</evidence>
<organism evidence="18 19">
    <name type="scientific">Tunturiibacter lichenicola</name>
    <dbReference type="NCBI Taxonomy" id="2051959"/>
    <lineage>
        <taxon>Bacteria</taxon>
        <taxon>Pseudomonadati</taxon>
        <taxon>Acidobacteriota</taxon>
        <taxon>Terriglobia</taxon>
        <taxon>Terriglobales</taxon>
        <taxon>Acidobacteriaceae</taxon>
        <taxon>Tunturiibacter</taxon>
    </lineage>
</organism>
<dbReference type="NCBIfam" id="NF003673">
    <property type="entry name" value="PRK05298.1"/>
    <property type="match status" value="1"/>
</dbReference>
<dbReference type="GO" id="GO:0009381">
    <property type="term" value="F:excinuclease ABC activity"/>
    <property type="evidence" value="ECO:0007669"/>
    <property type="project" value="UniProtKB-UniRule"/>
</dbReference>
<dbReference type="CDD" id="cd18790">
    <property type="entry name" value="SF2_C_UvrB"/>
    <property type="match status" value="1"/>
</dbReference>
<dbReference type="Pfam" id="PF12344">
    <property type="entry name" value="UvrB"/>
    <property type="match status" value="1"/>
</dbReference>
<dbReference type="AlphaFoldDB" id="A0A7Y9T2Y3"/>
<dbReference type="SUPFAM" id="SSF52540">
    <property type="entry name" value="P-loop containing nucleoside triphosphate hydrolases"/>
    <property type="match status" value="2"/>
</dbReference>
<comment type="subcellular location">
    <subcellularLocation>
        <location evidence="1 13 14">Cytoplasm</location>
    </subcellularLocation>
</comment>
<dbReference type="InterPro" id="IPR006935">
    <property type="entry name" value="Helicase/UvrB_N"/>
</dbReference>
<evidence type="ECO:0000313" key="19">
    <source>
        <dbReference type="Proteomes" id="UP000534186"/>
    </source>
</evidence>
<dbReference type="InterPro" id="IPR004807">
    <property type="entry name" value="UvrB"/>
</dbReference>
<evidence type="ECO:0000256" key="7">
    <source>
        <dbReference type="ARBA" id="ARBA00022840"/>
    </source>
</evidence>
<evidence type="ECO:0000256" key="2">
    <source>
        <dbReference type="ARBA" id="ARBA00008533"/>
    </source>
</evidence>
<evidence type="ECO:0000256" key="6">
    <source>
        <dbReference type="ARBA" id="ARBA00022769"/>
    </source>
</evidence>
<keyword evidence="7 13" id="KW-0067">ATP-binding</keyword>
<evidence type="ECO:0000256" key="8">
    <source>
        <dbReference type="ARBA" id="ARBA00022881"/>
    </source>
</evidence>
<feature type="short sequence motif" description="Beta-hairpin" evidence="13">
    <location>
        <begin position="90"/>
        <end position="113"/>
    </location>
</feature>
<dbReference type="CDD" id="cd17916">
    <property type="entry name" value="DEXHc_UvrB"/>
    <property type="match status" value="1"/>
</dbReference>
<dbReference type="GO" id="GO:0009380">
    <property type="term" value="C:excinuclease repair complex"/>
    <property type="evidence" value="ECO:0007669"/>
    <property type="project" value="InterPro"/>
</dbReference>
<dbReference type="GO" id="GO:0005524">
    <property type="term" value="F:ATP binding"/>
    <property type="evidence" value="ECO:0007669"/>
    <property type="project" value="UniProtKB-UniRule"/>
</dbReference>
<evidence type="ECO:0000256" key="3">
    <source>
        <dbReference type="ARBA" id="ARBA00022490"/>
    </source>
</evidence>
<dbReference type="InterPro" id="IPR001943">
    <property type="entry name" value="UVR_dom"/>
</dbReference>
<dbReference type="InterPro" id="IPR027417">
    <property type="entry name" value="P-loop_NTPase"/>
</dbReference>
<dbReference type="PROSITE" id="PS50151">
    <property type="entry name" value="UVR"/>
    <property type="match status" value="1"/>
</dbReference>
<evidence type="ECO:0000256" key="14">
    <source>
        <dbReference type="RuleBase" id="RU003587"/>
    </source>
</evidence>
<keyword evidence="10 13" id="KW-0742">SOS response</keyword>
<evidence type="ECO:0000256" key="9">
    <source>
        <dbReference type="ARBA" id="ARBA00023204"/>
    </source>
</evidence>
<comment type="subunit">
    <text evidence="11 13 14">Forms a heterotetramer with UvrA during the search for lesions. Interacts with UvrC in an incision complex.</text>
</comment>
<feature type="domain" description="Helicase ATP-binding" evidence="16">
    <location>
        <begin position="24"/>
        <end position="157"/>
    </location>
</feature>
<evidence type="ECO:0000259" key="17">
    <source>
        <dbReference type="PROSITE" id="PS51194"/>
    </source>
</evidence>
<feature type="domain" description="UVR" evidence="15">
    <location>
        <begin position="622"/>
        <end position="657"/>
    </location>
</feature>
<evidence type="ECO:0000256" key="11">
    <source>
        <dbReference type="ARBA" id="ARBA00026033"/>
    </source>
</evidence>
<dbReference type="InterPro" id="IPR036876">
    <property type="entry name" value="UVR_dom_sf"/>
</dbReference>
<dbReference type="Pfam" id="PF00271">
    <property type="entry name" value="Helicase_C"/>
    <property type="match status" value="1"/>
</dbReference>
<sequence length="662" mass="76166">MDFQLSTTYKPQGDQPRAIAELISGIHAGEKDQVLLGVTGSGKTFTMAKVIEELQRPALILAHNKTLAAQLYHEFKTFFPNNAVEYFVSYYDYYQPEAYIPAGDLFIEKESTINEELDKLRLAATRSLFERRDAIIVSSVSCIYGLGSPEAYYGMLMLLEKGQKIKREDITRRLVEILYERNDVDFRRGTFRVRGDIIEVYPTYDENAYRIELFGDEIDSLSQIDPLFGTVKQKYSRLPIYPKSHYVVQPERKTTAVNSIIEEMEWWEKELENQGRLVESQRIHQRTRFDLEMIKSVGFCHGIENYSRHFSARLPGEPPPTLLDYFPQDYLLFIDESHVTVPQLHGMWHGDRSRKQNLVDYGFRLPSAMDNRPLRFEEFESRTGQIIYVSATPGAYELTKSAGVVVEQIIRPTGLIDPQVEIRPIKGQIDDLLAEIRDRTAKNQRVLVTTLTKRMSEDLASYYTEVGVRCRYMHSEIETLERIKLLRDLRKGEYDVLIGINLLREGLDLPEVSLVAILDADKEGFLRSQGSLIQTIGRAARHVEGRAILYADKMTDSMQRAINETDRRREKQVAYNEENGITPASIIRPIEMGLAGILKADYADLTDEAEGMPDFSTQQELDVYIGKLESDMREAAKKFEFEKAAKLRDTVKELRTKEFLFS</sequence>
<dbReference type="SUPFAM" id="SSF46600">
    <property type="entry name" value="C-terminal UvrC-binding domain of UvrB"/>
    <property type="match status" value="1"/>
</dbReference>
<evidence type="ECO:0000256" key="10">
    <source>
        <dbReference type="ARBA" id="ARBA00023236"/>
    </source>
</evidence>
<dbReference type="Gene3D" id="4.10.860.10">
    <property type="entry name" value="UVR domain"/>
    <property type="match status" value="1"/>
</dbReference>
<dbReference type="Pfam" id="PF17757">
    <property type="entry name" value="UvrB_inter"/>
    <property type="match status" value="1"/>
</dbReference>
<keyword evidence="4 13" id="KW-0547">Nucleotide-binding</keyword>
<dbReference type="GO" id="GO:0016887">
    <property type="term" value="F:ATP hydrolysis activity"/>
    <property type="evidence" value="ECO:0007669"/>
    <property type="project" value="InterPro"/>
</dbReference>
<comment type="domain">
    <text evidence="13">The beta-hairpin motif is involved in DNA binding.</text>
</comment>
<keyword evidence="3 13" id="KW-0963">Cytoplasm</keyword>
<dbReference type="PANTHER" id="PTHR24029:SF0">
    <property type="entry name" value="UVRABC SYSTEM PROTEIN B"/>
    <property type="match status" value="1"/>
</dbReference>
<feature type="binding site" evidence="13">
    <location>
        <begin position="37"/>
        <end position="44"/>
    </location>
    <ligand>
        <name>ATP</name>
        <dbReference type="ChEBI" id="CHEBI:30616"/>
    </ligand>
</feature>
<evidence type="ECO:0000256" key="5">
    <source>
        <dbReference type="ARBA" id="ARBA00022763"/>
    </source>
</evidence>
<reference evidence="18 19" key="1">
    <citation type="submission" date="2020-07" db="EMBL/GenBank/DDBJ databases">
        <title>Genomic Encyclopedia of Type Strains, Phase IV (KMG-V): Genome sequencing to study the core and pangenomes of soil and plant-associated prokaryotes.</title>
        <authorList>
            <person name="Whitman W."/>
        </authorList>
    </citation>
    <scope>NUCLEOTIDE SEQUENCE [LARGE SCALE GENOMIC DNA]</scope>
    <source>
        <strain evidence="18 19">M8UP30</strain>
    </source>
</reference>
<dbReference type="HAMAP" id="MF_00204">
    <property type="entry name" value="UvrB"/>
    <property type="match status" value="1"/>
</dbReference>
<dbReference type="PROSITE" id="PS51194">
    <property type="entry name" value="HELICASE_CTER"/>
    <property type="match status" value="1"/>
</dbReference>
<gene>
    <name evidence="13" type="primary">uvrB</name>
    <name evidence="18" type="ORF">HDF12_002627</name>
</gene>
<comment type="similarity">
    <text evidence="2 13 14">Belongs to the UvrB family.</text>
</comment>
<dbReference type="SMART" id="SM00487">
    <property type="entry name" value="DEXDc"/>
    <property type="match status" value="1"/>
</dbReference>
<dbReference type="NCBIfam" id="TIGR00631">
    <property type="entry name" value="uvrb"/>
    <property type="match status" value="1"/>
</dbReference>
<proteinExistence type="inferred from homology"/>
<name>A0A7Y9T2Y3_9BACT</name>
<dbReference type="PROSITE" id="PS51192">
    <property type="entry name" value="HELICASE_ATP_BIND_1"/>
    <property type="match status" value="1"/>
</dbReference>
<dbReference type="GO" id="GO:0005737">
    <property type="term" value="C:cytoplasm"/>
    <property type="evidence" value="ECO:0007669"/>
    <property type="project" value="UniProtKB-SubCell"/>
</dbReference>
<dbReference type="Proteomes" id="UP000534186">
    <property type="component" value="Unassembled WGS sequence"/>
</dbReference>
<dbReference type="SMART" id="SM00490">
    <property type="entry name" value="HELICc"/>
    <property type="match status" value="1"/>
</dbReference>